<keyword evidence="3" id="KW-1134">Transmembrane beta strand</keyword>
<dbReference type="PANTHER" id="PTHR35093">
    <property type="entry name" value="OUTER MEMBRANE PROTEIN NMB0088-RELATED"/>
    <property type="match status" value="1"/>
</dbReference>
<evidence type="ECO:0000256" key="5">
    <source>
        <dbReference type="ARBA" id="ARBA00022729"/>
    </source>
</evidence>
<dbReference type="Pfam" id="PF03349">
    <property type="entry name" value="Toluene_X"/>
    <property type="match status" value="1"/>
</dbReference>
<accession>A0A8I1SWX0</accession>
<evidence type="ECO:0000313" key="10">
    <source>
        <dbReference type="Proteomes" id="UP000664800"/>
    </source>
</evidence>
<evidence type="ECO:0000313" key="9">
    <source>
        <dbReference type="EMBL" id="MBN8744009.1"/>
    </source>
</evidence>
<name>A0A8I1SWX0_THIA3</name>
<feature type="signal peptide" evidence="8">
    <location>
        <begin position="1"/>
        <end position="18"/>
    </location>
</feature>
<dbReference type="SUPFAM" id="SSF56935">
    <property type="entry name" value="Porins"/>
    <property type="match status" value="1"/>
</dbReference>
<evidence type="ECO:0000256" key="1">
    <source>
        <dbReference type="ARBA" id="ARBA00004571"/>
    </source>
</evidence>
<evidence type="ECO:0000256" key="3">
    <source>
        <dbReference type="ARBA" id="ARBA00022452"/>
    </source>
</evidence>
<reference evidence="9" key="1">
    <citation type="submission" date="2021-02" db="EMBL/GenBank/DDBJ databases">
        <title>Thiocyanate and organic carbon inputs drive convergent selection for specific autotrophic Afipia and Thiobacillus strains within complex microbiomes.</title>
        <authorList>
            <person name="Huddy R.J."/>
            <person name="Sachdeva R."/>
            <person name="Kadzinga F."/>
            <person name="Kantor R.S."/>
            <person name="Harrison S.T.L."/>
            <person name="Banfield J.F."/>
        </authorList>
    </citation>
    <scope>NUCLEOTIDE SEQUENCE</scope>
    <source>
        <strain evidence="9">SCN18_13_7_16_R3_B_64_19</strain>
    </source>
</reference>
<dbReference type="RefSeq" id="WP_276729400.1">
    <property type="nucleotide sequence ID" value="NZ_JAFKMR010000014.1"/>
</dbReference>
<proteinExistence type="inferred from homology"/>
<feature type="chain" id="PRO_5034355029" evidence="8">
    <location>
        <begin position="19"/>
        <end position="419"/>
    </location>
</feature>
<keyword evidence="5 8" id="KW-0732">Signal</keyword>
<evidence type="ECO:0000256" key="6">
    <source>
        <dbReference type="ARBA" id="ARBA00023136"/>
    </source>
</evidence>
<dbReference type="InterPro" id="IPR005017">
    <property type="entry name" value="OMPP1/FadL/TodX"/>
</dbReference>
<evidence type="ECO:0000256" key="7">
    <source>
        <dbReference type="ARBA" id="ARBA00023237"/>
    </source>
</evidence>
<organism evidence="9 10">
    <name type="scientific">Thiomonas arsenitoxydans (strain DSM 22701 / CIP 110005 / 3As)</name>
    <dbReference type="NCBI Taxonomy" id="426114"/>
    <lineage>
        <taxon>Bacteria</taxon>
        <taxon>Pseudomonadati</taxon>
        <taxon>Pseudomonadota</taxon>
        <taxon>Betaproteobacteria</taxon>
        <taxon>Burkholderiales</taxon>
        <taxon>Thiomonas</taxon>
    </lineage>
</organism>
<dbReference type="EMBL" id="JAFKMR010000014">
    <property type="protein sequence ID" value="MBN8744009.1"/>
    <property type="molecule type" value="Genomic_DNA"/>
</dbReference>
<evidence type="ECO:0000256" key="8">
    <source>
        <dbReference type="SAM" id="SignalP"/>
    </source>
</evidence>
<sequence length="419" mass="44073">MKKLAFVFASLAAPAAQATDGYFQPGYSIKSNGMGGVGIALPQDALAAATNPAGMALIGNRVDGGLSLFKPDRSVSTTGSLGSAMGPAAGTPITGTYSGNDQSLFLIPEIGMNWMLNPRMAVGISMYGNGGMNSGYSEIFPPLQAGTGVDLQQLFISPSFAMKLDDNNAVGIALNLVKQTFRANGLSNFKAYSVDPNKLTDNGHDSSTGVGVRLGWTGTVAPGLTLGATWQPETRMSSFSKFTGLFAGGAHFDIPETYGLGFAWTPASQWTLAGDVVRINYAKVKAIGNTADCFYQQQCLLGQDNGPAFGWKNITVIKLGAAYQYSPDLTLRFGWNHAENPVQSSQVFLNTIAPAVTQDHLTLGATYAVSKDMEVSVDYVHALDNSVTGPLPPGFATAGSTETVRMNQNTLGVSVGWKF</sequence>
<comment type="subcellular location">
    <subcellularLocation>
        <location evidence="1">Cell outer membrane</location>
        <topology evidence="1">Multi-pass membrane protein</topology>
    </subcellularLocation>
</comment>
<evidence type="ECO:0000256" key="4">
    <source>
        <dbReference type="ARBA" id="ARBA00022692"/>
    </source>
</evidence>
<keyword evidence="4" id="KW-0812">Transmembrane</keyword>
<comment type="caution">
    <text evidence="9">The sequence shown here is derived from an EMBL/GenBank/DDBJ whole genome shotgun (WGS) entry which is preliminary data.</text>
</comment>
<gene>
    <name evidence="9" type="ORF">J0I24_06835</name>
</gene>
<dbReference type="Proteomes" id="UP000664800">
    <property type="component" value="Unassembled WGS sequence"/>
</dbReference>
<dbReference type="PANTHER" id="PTHR35093:SF8">
    <property type="entry name" value="OUTER MEMBRANE PROTEIN NMB0088-RELATED"/>
    <property type="match status" value="1"/>
</dbReference>
<dbReference type="GO" id="GO:0009279">
    <property type="term" value="C:cell outer membrane"/>
    <property type="evidence" value="ECO:0007669"/>
    <property type="project" value="UniProtKB-SubCell"/>
</dbReference>
<protein>
    <submittedName>
        <fullName evidence="9">Outer membrane protein transport protein</fullName>
    </submittedName>
</protein>
<dbReference type="AlphaFoldDB" id="A0A8I1SWX0"/>
<keyword evidence="6" id="KW-0472">Membrane</keyword>
<dbReference type="Gene3D" id="2.40.160.60">
    <property type="entry name" value="Outer membrane protein transport protein (OMPP1/FadL/TodX)"/>
    <property type="match status" value="1"/>
</dbReference>
<evidence type="ECO:0000256" key="2">
    <source>
        <dbReference type="ARBA" id="ARBA00008163"/>
    </source>
</evidence>
<comment type="similarity">
    <text evidence="2">Belongs to the OmpP1/FadL family.</text>
</comment>
<dbReference type="GO" id="GO:0015483">
    <property type="term" value="F:long-chain fatty acid transporting porin activity"/>
    <property type="evidence" value="ECO:0007669"/>
    <property type="project" value="TreeGrafter"/>
</dbReference>
<keyword evidence="7" id="KW-0998">Cell outer membrane</keyword>